<comment type="similarity">
    <text evidence="1">Belongs to the UPF0677 family.</text>
</comment>
<evidence type="ECO:0000256" key="1">
    <source>
        <dbReference type="ARBA" id="ARBA00008138"/>
    </source>
</evidence>
<dbReference type="EMBL" id="ADBJ01000018">
    <property type="protein sequence ID" value="EFA82612.1"/>
    <property type="molecule type" value="Genomic_DNA"/>
</dbReference>
<gene>
    <name evidence="4" type="ORF">PPL_04304</name>
</gene>
<dbReference type="GeneID" id="31359791"/>
<dbReference type="SUPFAM" id="SSF53335">
    <property type="entry name" value="S-adenosyl-L-methionine-dependent methyltransferases"/>
    <property type="match status" value="2"/>
</dbReference>
<dbReference type="GO" id="GO:0008168">
    <property type="term" value="F:methyltransferase activity"/>
    <property type="evidence" value="ECO:0007669"/>
    <property type="project" value="UniProtKB-KW"/>
</dbReference>
<dbReference type="STRING" id="670386.D3B769"/>
<evidence type="ECO:0000256" key="2">
    <source>
        <dbReference type="ARBA" id="ARBA00022603"/>
    </source>
</evidence>
<dbReference type="Proteomes" id="UP000001396">
    <property type="component" value="Unassembled WGS sequence"/>
</dbReference>
<name>D3B769_HETP5</name>
<dbReference type="PANTHER" id="PTHR43619">
    <property type="entry name" value="S-ADENOSYL-L-METHIONINE-DEPENDENT METHYLTRANSFERASE YKTD-RELATED"/>
    <property type="match status" value="1"/>
</dbReference>
<evidence type="ECO:0008006" key="6">
    <source>
        <dbReference type="Google" id="ProtNLM"/>
    </source>
</evidence>
<comment type="caution">
    <text evidence="4">The sequence shown here is derived from an EMBL/GenBank/DDBJ whole genome shotgun (WGS) entry which is preliminary data.</text>
</comment>
<organism evidence="4 5">
    <name type="scientific">Heterostelium pallidum (strain ATCC 26659 / Pp 5 / PN500)</name>
    <name type="common">Cellular slime mold</name>
    <name type="synonym">Polysphondylium pallidum</name>
    <dbReference type="NCBI Taxonomy" id="670386"/>
    <lineage>
        <taxon>Eukaryota</taxon>
        <taxon>Amoebozoa</taxon>
        <taxon>Evosea</taxon>
        <taxon>Eumycetozoa</taxon>
        <taxon>Dictyostelia</taxon>
        <taxon>Acytosteliales</taxon>
        <taxon>Acytosteliaceae</taxon>
        <taxon>Heterostelium</taxon>
    </lineage>
</organism>
<dbReference type="Gene3D" id="3.40.50.150">
    <property type="entry name" value="Vaccinia Virus protein VP39"/>
    <property type="match status" value="2"/>
</dbReference>
<evidence type="ECO:0000256" key="3">
    <source>
        <dbReference type="ARBA" id="ARBA00022679"/>
    </source>
</evidence>
<dbReference type="PANTHER" id="PTHR43619:SF2">
    <property type="entry name" value="S-ADENOSYL-L-METHIONINE-DEPENDENT METHYLTRANSFERASES SUPERFAMILY PROTEIN"/>
    <property type="match status" value="1"/>
</dbReference>
<reference evidence="4 5" key="1">
    <citation type="journal article" date="2011" name="Genome Res.">
        <title>Phylogeny-wide analysis of social amoeba genomes highlights ancient origins for complex intercellular communication.</title>
        <authorList>
            <person name="Heidel A.J."/>
            <person name="Lawal H.M."/>
            <person name="Felder M."/>
            <person name="Schilde C."/>
            <person name="Helps N.R."/>
            <person name="Tunggal B."/>
            <person name="Rivero F."/>
            <person name="John U."/>
            <person name="Schleicher M."/>
            <person name="Eichinger L."/>
            <person name="Platzer M."/>
            <person name="Noegel A.A."/>
            <person name="Schaap P."/>
            <person name="Gloeckner G."/>
        </authorList>
    </citation>
    <scope>NUCLEOTIDE SEQUENCE [LARGE SCALE GENOMIC DNA]</scope>
    <source>
        <strain evidence="5">ATCC 26659 / Pp 5 / PN500</strain>
    </source>
</reference>
<keyword evidence="5" id="KW-1185">Reference proteome</keyword>
<keyword evidence="2" id="KW-0489">Methyltransferase</keyword>
<evidence type="ECO:0000313" key="5">
    <source>
        <dbReference type="Proteomes" id="UP000001396"/>
    </source>
</evidence>
<proteinExistence type="inferred from homology"/>
<dbReference type="NCBIfam" id="TIGR00027">
    <property type="entry name" value="mthyl_TIGR00027"/>
    <property type="match status" value="2"/>
</dbReference>
<dbReference type="GO" id="GO:0032259">
    <property type="term" value="P:methylation"/>
    <property type="evidence" value="ECO:0007669"/>
    <property type="project" value="UniProtKB-KW"/>
</dbReference>
<protein>
    <recommendedName>
        <fullName evidence="6">S-adenosyl-L-methionine-dependent methyltransferase</fullName>
    </recommendedName>
</protein>
<dbReference type="InterPro" id="IPR011610">
    <property type="entry name" value="SAM_mthyl_Trfase_ML2640-like"/>
</dbReference>
<accession>D3B769</accession>
<dbReference type="Pfam" id="PF04072">
    <property type="entry name" value="LCM"/>
    <property type="match status" value="2"/>
</dbReference>
<dbReference type="InParanoid" id="D3B769"/>
<evidence type="ECO:0000313" key="4">
    <source>
        <dbReference type="EMBL" id="EFA82612.1"/>
    </source>
</evidence>
<dbReference type="InterPro" id="IPR029063">
    <property type="entry name" value="SAM-dependent_MTases_sf"/>
</dbReference>
<dbReference type="InterPro" id="IPR007213">
    <property type="entry name" value="Ppm1/Ppm2/Tcmp"/>
</dbReference>
<keyword evidence="3" id="KW-0808">Transferase</keyword>
<dbReference type="AlphaFoldDB" id="D3B769"/>
<sequence length="770" mass="87468">MESDTPNITVGVARTSVLVAGGRTLATNSFIKEQLKISEKLDESLIPYYENIYKKEPWSSNVLDEKVVTFDPYAYFFCCTKESTEILLDQFEQFVNMIPTQFLRNQFINSLFSKKGLHISSVEESKKYLKENCTPIQSFSLAYSDLFTIALALRNKFIDDFILNNMKDPSTQQYVILGAGLDTRALRMPFAEGSTVWEVDFPHTFQFKEMVMNEAVKVIPPISKAKLHRVGSNVLETKQWISSLEETGFDKIKKTVWILEGLAMYLTDEEIAMLCQAISSISASGSSMLIQTLCIKKGIMSRIISSLLPLPLKDEYKSLTDKPSDYISKCGFTNNIENLKGDDLSSRYNFSTVRGFLSIEADSRSASEVIIKFLFQSTKCFNTNSLFLIMEENIKPNIPAGVARTSVLIAGGRALVTNSFINEQLKISEKLDESLIPYYENVYKKEPFYSNVITEKIASFDPYAYFFCCTKESTEFLLDQTEEFLNMIPTKFARNKLVKYLFSKKGLEFSTIEESMKYCIEQCTPIQTYSIVYMDSLTIRIALRNILIDDFFMKNIKDTSTQQYVILGAGLDTRALRMPFAEGSTVWEVDFPHTFQFKEMVLNEAVKVIPPISKAKLHRVGSNVLETKQWISSFEETGFDKTKPTVWLLEGLVMYLTDEEIAMLCQEISMISASGSSMVIQTLGKQGFMSKIMSSLVPTPLRDEFKSESDKPCNYISKCGFTNKIENLTENDLCKRYHFEFARSFTSMDSDSVIGVLIPPSYLPKCVTVS</sequence>
<dbReference type="RefSeq" id="XP_020434729.1">
    <property type="nucleotide sequence ID" value="XM_020575209.1"/>
</dbReference>